<proteinExistence type="predicted"/>
<dbReference type="EMBL" id="JBIRYO010000007">
    <property type="protein sequence ID" value="MFI2474247.1"/>
    <property type="molecule type" value="Genomic_DNA"/>
</dbReference>
<name>A0ABW7WZH6_9NOCA</name>
<evidence type="ECO:0000313" key="1">
    <source>
        <dbReference type="EMBL" id="MFI2474247.1"/>
    </source>
</evidence>
<reference evidence="1 2" key="1">
    <citation type="submission" date="2024-10" db="EMBL/GenBank/DDBJ databases">
        <title>The Natural Products Discovery Center: Release of the First 8490 Sequenced Strains for Exploring Actinobacteria Biosynthetic Diversity.</title>
        <authorList>
            <person name="Kalkreuter E."/>
            <person name="Kautsar S.A."/>
            <person name="Yang D."/>
            <person name="Bader C.D."/>
            <person name="Teijaro C.N."/>
            <person name="Fluegel L."/>
            <person name="Davis C.M."/>
            <person name="Simpson J.R."/>
            <person name="Lauterbach L."/>
            <person name="Steele A.D."/>
            <person name="Gui C."/>
            <person name="Meng S."/>
            <person name="Li G."/>
            <person name="Viehrig K."/>
            <person name="Ye F."/>
            <person name="Su P."/>
            <person name="Kiefer A.F."/>
            <person name="Nichols A."/>
            <person name="Cepeda A.J."/>
            <person name="Yan W."/>
            <person name="Fan B."/>
            <person name="Jiang Y."/>
            <person name="Adhikari A."/>
            <person name="Zheng C.-J."/>
            <person name="Schuster L."/>
            <person name="Cowan T.M."/>
            <person name="Smanski M.J."/>
            <person name="Chevrette M.G."/>
            <person name="De Carvalho L.P.S."/>
            <person name="Shen B."/>
        </authorList>
    </citation>
    <scope>NUCLEOTIDE SEQUENCE [LARGE SCALE GENOMIC DNA]</scope>
    <source>
        <strain evidence="1 2">NPDC019275</strain>
    </source>
</reference>
<gene>
    <name evidence="1" type="ORF">ACH49W_12795</name>
</gene>
<accession>A0ABW7WZH6</accession>
<evidence type="ECO:0000313" key="2">
    <source>
        <dbReference type="Proteomes" id="UP001611415"/>
    </source>
</evidence>
<protein>
    <submittedName>
        <fullName evidence="1">Mammalian cell entry protein</fullName>
    </submittedName>
</protein>
<comment type="caution">
    <text evidence="1">The sequence shown here is derived from an EMBL/GenBank/DDBJ whole genome shotgun (WGS) entry which is preliminary data.</text>
</comment>
<keyword evidence="2" id="KW-1185">Reference proteome</keyword>
<dbReference type="RefSeq" id="WP_364818396.1">
    <property type="nucleotide sequence ID" value="NZ_JBFAYM010000001.1"/>
</dbReference>
<sequence length="352" mass="36767">MPNYGLPGVPMSRRGSRALGAAALALTVAAGLTWRAGLDDRPPDRLQIQLRTEQIGEGVVEGTRVRYDGVAVGEITEIAAVGAGRQLLTLDLDKTQTAGLTDALTVDYAPENLFGISALTLRAAAGGAPLTEGGVIDLAGEHADKVTDVTMGSLLRALTATSTEVLTPELSELLATVNSEMSSFAPLWEAIITLSRAVADTQRYPAPYLIDQYAAFFGGMGDFASATFRLLHAVMNIEIFRNDRPRYDATITMVVDGALPKIGLLGDAANRQLSSYTAELTPLVAALADTVPAPGRSRAEAAALIDRLERLFSDTPDGPALNVALTLRGMPGLAVPLLGPSGFAALDAGGAR</sequence>
<dbReference type="Proteomes" id="UP001611415">
    <property type="component" value="Unassembled WGS sequence"/>
</dbReference>
<organism evidence="1 2">
    <name type="scientific">Nocardia xishanensis</name>
    <dbReference type="NCBI Taxonomy" id="238964"/>
    <lineage>
        <taxon>Bacteria</taxon>
        <taxon>Bacillati</taxon>
        <taxon>Actinomycetota</taxon>
        <taxon>Actinomycetes</taxon>
        <taxon>Mycobacteriales</taxon>
        <taxon>Nocardiaceae</taxon>
        <taxon>Nocardia</taxon>
    </lineage>
</organism>